<keyword evidence="2" id="KW-1185">Reference proteome</keyword>
<evidence type="ECO:0000313" key="2">
    <source>
        <dbReference type="Proteomes" id="UP000799118"/>
    </source>
</evidence>
<reference evidence="1" key="1">
    <citation type="journal article" date="2019" name="Environ. Microbiol.">
        <title>Fungal ecological strategies reflected in gene transcription - a case study of two litter decomposers.</title>
        <authorList>
            <person name="Barbi F."/>
            <person name="Kohler A."/>
            <person name="Barry K."/>
            <person name="Baskaran P."/>
            <person name="Daum C."/>
            <person name="Fauchery L."/>
            <person name="Ihrmark K."/>
            <person name="Kuo A."/>
            <person name="LaButti K."/>
            <person name="Lipzen A."/>
            <person name="Morin E."/>
            <person name="Grigoriev I.V."/>
            <person name="Henrissat B."/>
            <person name="Lindahl B."/>
            <person name="Martin F."/>
        </authorList>
    </citation>
    <scope>NUCLEOTIDE SEQUENCE</scope>
    <source>
        <strain evidence="1">JB14</strain>
    </source>
</reference>
<evidence type="ECO:0000313" key="1">
    <source>
        <dbReference type="EMBL" id="KAE9409452.1"/>
    </source>
</evidence>
<dbReference type="EMBL" id="ML769387">
    <property type="protein sequence ID" value="KAE9409452.1"/>
    <property type="molecule type" value="Genomic_DNA"/>
</dbReference>
<accession>A0A6A4IBE2</accession>
<proteinExistence type="predicted"/>
<sequence length="53" mass="5670">MIDSDFDSSDLDFASVAHFDLNLTLTLGAKHLFIGILLSSIPAMTSFICPGLP</sequence>
<organism evidence="1 2">
    <name type="scientific">Gymnopus androsaceus JB14</name>
    <dbReference type="NCBI Taxonomy" id="1447944"/>
    <lineage>
        <taxon>Eukaryota</taxon>
        <taxon>Fungi</taxon>
        <taxon>Dikarya</taxon>
        <taxon>Basidiomycota</taxon>
        <taxon>Agaricomycotina</taxon>
        <taxon>Agaricomycetes</taxon>
        <taxon>Agaricomycetidae</taxon>
        <taxon>Agaricales</taxon>
        <taxon>Marasmiineae</taxon>
        <taxon>Omphalotaceae</taxon>
        <taxon>Gymnopus</taxon>
    </lineage>
</organism>
<protein>
    <submittedName>
        <fullName evidence="1">Uncharacterized protein</fullName>
    </submittedName>
</protein>
<name>A0A6A4IBE2_9AGAR</name>
<dbReference type="Proteomes" id="UP000799118">
    <property type="component" value="Unassembled WGS sequence"/>
</dbReference>
<gene>
    <name evidence="1" type="ORF">BT96DRAFT_913043</name>
</gene>
<dbReference type="AlphaFoldDB" id="A0A6A4IBE2"/>